<accession>A0A0G3G528</accession>
<protein>
    <recommendedName>
        <fullName evidence="4">Outer membrane lipoprotein-sorting protein</fullName>
    </recommendedName>
</protein>
<keyword evidence="3" id="KW-1185">Reference proteome</keyword>
<dbReference type="RefSeq" id="WP_047251398.1">
    <property type="nucleotide sequence ID" value="NZ_CP011367.1"/>
</dbReference>
<dbReference type="KEGG" id="tvr:TVD_08955"/>
<dbReference type="OrthoDB" id="6330382at2"/>
<dbReference type="PATRIC" id="fig|106634.4.peg.1830"/>
<dbReference type="PROSITE" id="PS51257">
    <property type="entry name" value="PROKAR_LIPOPROTEIN"/>
    <property type="match status" value="1"/>
</dbReference>
<name>A0A0G3G528_9GAMM</name>
<organism evidence="2 3">
    <name type="scientific">Thioalkalivibrio versutus</name>
    <dbReference type="NCBI Taxonomy" id="106634"/>
    <lineage>
        <taxon>Bacteria</taxon>
        <taxon>Pseudomonadati</taxon>
        <taxon>Pseudomonadota</taxon>
        <taxon>Gammaproteobacteria</taxon>
        <taxon>Chromatiales</taxon>
        <taxon>Ectothiorhodospiraceae</taxon>
        <taxon>Thioalkalivibrio</taxon>
    </lineage>
</organism>
<feature type="region of interest" description="Disordered" evidence="1">
    <location>
        <begin position="275"/>
        <end position="297"/>
    </location>
</feature>
<sequence>MVDWTRIRVPAAALWLGVAVLLAGCGGTFPQPGPDPGFDDGLSAQALFQRTLAAHGGDLREYPGDLNQATDGEWGRVIQRLQPLVADGEYRGQGEERYRPADDLYAVHYTGPEGTKSVFRHGDEFRLYYDGERSSDRDRIRASAMTTDAGELFHYGPSFVKHRATDMERLADQREGGVNYRRVLATIEPGFGEADEDRVVMWIHPETDLLYRVHVTLNGFGPTQGAHVDTTFLEYAEIEGYTLPTRFEERVRGPLRLFVHEWWVTGRDSGRDWAPADVRGPGFSGAAAPPAADTAAP</sequence>
<dbReference type="EMBL" id="CP011367">
    <property type="protein sequence ID" value="AKJ95474.1"/>
    <property type="molecule type" value="Genomic_DNA"/>
</dbReference>
<proteinExistence type="predicted"/>
<evidence type="ECO:0000256" key="1">
    <source>
        <dbReference type="SAM" id="MobiDB-lite"/>
    </source>
</evidence>
<gene>
    <name evidence="2" type="ORF">TVD_08955</name>
</gene>
<reference evidence="2 3" key="1">
    <citation type="submission" date="2015-04" db="EMBL/GenBank/DDBJ databases">
        <title>Complete Sequence for the Genome of the Thioalkalivibrio versutus D301.</title>
        <authorList>
            <person name="Mu T."/>
            <person name="Zhou J."/>
            <person name="Xu X."/>
        </authorList>
    </citation>
    <scope>NUCLEOTIDE SEQUENCE [LARGE SCALE GENOMIC DNA]</scope>
    <source>
        <strain evidence="2 3">D301</strain>
    </source>
</reference>
<dbReference type="AlphaFoldDB" id="A0A0G3G528"/>
<dbReference type="Proteomes" id="UP000064201">
    <property type="component" value="Chromosome"/>
</dbReference>
<evidence type="ECO:0000313" key="3">
    <source>
        <dbReference type="Proteomes" id="UP000064201"/>
    </source>
</evidence>
<feature type="compositionally biased region" description="Low complexity" evidence="1">
    <location>
        <begin position="286"/>
        <end position="297"/>
    </location>
</feature>
<evidence type="ECO:0000313" key="2">
    <source>
        <dbReference type="EMBL" id="AKJ95474.1"/>
    </source>
</evidence>
<evidence type="ECO:0008006" key="4">
    <source>
        <dbReference type="Google" id="ProtNLM"/>
    </source>
</evidence>